<name>A0A075GUV0_9EURY</name>
<dbReference type="InterPro" id="IPR001791">
    <property type="entry name" value="Laminin_G"/>
</dbReference>
<dbReference type="Pfam" id="PF13385">
    <property type="entry name" value="Laminin_G_3"/>
    <property type="match status" value="1"/>
</dbReference>
<dbReference type="Pfam" id="PF13229">
    <property type="entry name" value="Beta_helix"/>
    <property type="match status" value="5"/>
</dbReference>
<dbReference type="InterPro" id="IPR006626">
    <property type="entry name" value="PbH1"/>
</dbReference>
<dbReference type="Gene3D" id="2.160.20.10">
    <property type="entry name" value="Single-stranded right-handed beta-helix, Pectin lyase-like"/>
    <property type="match status" value="6"/>
</dbReference>
<feature type="compositionally biased region" description="Basic and acidic residues" evidence="4">
    <location>
        <begin position="3825"/>
        <end position="3839"/>
    </location>
</feature>
<reference evidence="6" key="1">
    <citation type="journal article" date="2014" name="Genome Biol. Evol.">
        <title>Pangenome evidence for extensive interdomain horizontal transfer affecting lineage core and shell genes in uncultured planktonic thaumarchaeota and euryarchaeota.</title>
        <authorList>
            <person name="Deschamps P."/>
            <person name="Zivanovic Y."/>
            <person name="Moreira D."/>
            <person name="Rodriguez-Valera F."/>
            <person name="Lopez-Garcia P."/>
        </authorList>
    </citation>
    <scope>NUCLEOTIDE SEQUENCE</scope>
</reference>
<dbReference type="SMART" id="SM00282">
    <property type="entry name" value="LamG"/>
    <property type="match status" value="1"/>
</dbReference>
<evidence type="ECO:0000256" key="3">
    <source>
        <dbReference type="ARBA" id="ARBA00022786"/>
    </source>
</evidence>
<gene>
    <name evidence="6" type="primary">ina</name>
</gene>
<keyword evidence="3" id="KW-0833">Ubl conjugation pathway</keyword>
<dbReference type="InterPro" id="IPR012334">
    <property type="entry name" value="Pectin_lyas_fold"/>
</dbReference>
<dbReference type="InterPro" id="IPR035986">
    <property type="entry name" value="PKD_dom_sf"/>
</dbReference>
<evidence type="ECO:0000256" key="1">
    <source>
        <dbReference type="ARBA" id="ARBA00004906"/>
    </source>
</evidence>
<comment type="pathway">
    <text evidence="1">Protein modification; protein ubiquitination.</text>
</comment>
<dbReference type="InterPro" id="IPR011050">
    <property type="entry name" value="Pectin_lyase_fold/virulence"/>
</dbReference>
<dbReference type="Gene3D" id="2.60.120.260">
    <property type="entry name" value="Galactose-binding domain-like"/>
    <property type="match status" value="1"/>
</dbReference>
<dbReference type="InterPro" id="IPR013783">
    <property type="entry name" value="Ig-like_fold"/>
</dbReference>
<feature type="compositionally biased region" description="Acidic residues" evidence="4">
    <location>
        <begin position="3783"/>
        <end position="3801"/>
    </location>
</feature>
<dbReference type="SUPFAM" id="SSF52540">
    <property type="entry name" value="P-loop containing nucleoside triphosphate hydrolases"/>
    <property type="match status" value="1"/>
</dbReference>
<dbReference type="SUPFAM" id="SSF51126">
    <property type="entry name" value="Pectin lyase-like"/>
    <property type="match status" value="7"/>
</dbReference>
<dbReference type="SMART" id="SM00710">
    <property type="entry name" value="PbH1"/>
    <property type="match status" value="36"/>
</dbReference>
<dbReference type="InterPro" id="IPR013320">
    <property type="entry name" value="ConA-like_dom_sf"/>
</dbReference>
<dbReference type="PROSITE" id="PS50025">
    <property type="entry name" value="LAM_G_DOMAIN"/>
    <property type="match status" value="1"/>
</dbReference>
<protein>
    <submittedName>
        <fullName evidence="6">Putative Gingipain R (Ina)</fullName>
    </submittedName>
</protein>
<dbReference type="InterPro" id="IPR022441">
    <property type="entry name" value="Para_beta_helix_rpt-2"/>
</dbReference>
<dbReference type="Pfam" id="PF20773">
    <property type="entry name" value="InhA-like_MAM"/>
    <property type="match status" value="1"/>
</dbReference>
<dbReference type="SUPFAM" id="SSF49899">
    <property type="entry name" value="Concanavalin A-like lectins/glucanases"/>
    <property type="match status" value="1"/>
</dbReference>
<dbReference type="InterPro" id="IPR039448">
    <property type="entry name" value="Beta_helix"/>
</dbReference>
<dbReference type="EMBL" id="KF900743">
    <property type="protein sequence ID" value="AIF05548.1"/>
    <property type="molecule type" value="Genomic_DNA"/>
</dbReference>
<organism evidence="6">
    <name type="scientific">uncultured marine group II/III euryarchaeote KM3_185_B03</name>
    <dbReference type="NCBI Taxonomy" id="1457948"/>
    <lineage>
        <taxon>Archaea</taxon>
        <taxon>Methanobacteriati</taxon>
        <taxon>Methanobacteriota</taxon>
        <taxon>environmental samples</taxon>
    </lineage>
</organism>
<evidence type="ECO:0000256" key="2">
    <source>
        <dbReference type="ARBA" id="ARBA00022737"/>
    </source>
</evidence>
<feature type="region of interest" description="Disordered" evidence="4">
    <location>
        <begin position="3767"/>
        <end position="3876"/>
    </location>
</feature>
<dbReference type="InterPro" id="IPR051550">
    <property type="entry name" value="SCF-Subunits/Alg-Epimerases"/>
</dbReference>
<keyword evidence="2" id="KW-0677">Repeat</keyword>
<dbReference type="InterPro" id="IPR027417">
    <property type="entry name" value="P-loop_NTPase"/>
</dbReference>
<proteinExistence type="predicted"/>
<dbReference type="PANTHER" id="PTHR22990">
    <property type="entry name" value="F-BOX ONLY PROTEIN"/>
    <property type="match status" value="1"/>
</dbReference>
<evidence type="ECO:0000313" key="6">
    <source>
        <dbReference type="EMBL" id="AIF05548.1"/>
    </source>
</evidence>
<dbReference type="SUPFAM" id="SSF49299">
    <property type="entry name" value="PKD domain"/>
    <property type="match status" value="1"/>
</dbReference>
<accession>A0A075GUV0</accession>
<feature type="domain" description="Laminin G" evidence="5">
    <location>
        <begin position="2396"/>
        <end position="2579"/>
    </location>
</feature>
<dbReference type="PANTHER" id="PTHR22990:SF15">
    <property type="entry name" value="F-BOX ONLY PROTEIN 10"/>
    <property type="match status" value="1"/>
</dbReference>
<dbReference type="Gene3D" id="2.60.120.200">
    <property type="match status" value="1"/>
</dbReference>
<dbReference type="NCBIfam" id="TIGR03804">
    <property type="entry name" value="para_beta_helix"/>
    <property type="match status" value="1"/>
</dbReference>
<sequence length="3876" mass="421766">MSSPRLPLVALALLAALLLFPTADGETIIVDVNGNGDYTTIEDGLEAAEDGDLVRIWDGTYVEYNLTIEDQITVRGNGTSTVVNASWEGHGFIVERDYVEISHLQVESSANGSIPGGPWYAYFSGVFVNDNEGAHLYLESLTLEGNYVGLAVDGEFYIHVSNSTITNSTNKGAYFQSSWYLRIDNSTFSNNDNNGLTCYYCNHARIYYSVFENNGAQGFKSEYASNQTFYETDFEENTGIGLYFHAGSSNSVRNAQFANNKGGITLTDSSTQNEIGACQAYNNEDHGYLFRSESTSNYLNNSGGWSNEYALVFEDSSHNNTINGGFYSGDEESILFSGDPSTGIILYETNFGESLSINSGSELLIKKNLRVKVTDNGTSDSWKIYDNQSDENREAYSGTHAMWLGNPDKNDGEYEDNWDFSFVTKDAISLGSSPKLSIATWYKTENTYDGGHVQISTDGGESWALLTPAGGYPCSNVVALEDEGYCNQSNGWKIQNFSLSDYDNEDIQLRFRFASDASQSNYEGWYIDDVTVTNGEQTLFSDNFESGKVKWMIDRFVAPQEGVDARVTDRDGVQYASPYFGGSSPKSDDSGWLNYQGAIPVPGILVITQRYYSNSTATDQDVELRLRYVDWHETLVLNFSQGYTKNFKVPDFRVYHSGDLYYNIQSAIGNATAGDTVYAWNGTFHENLIIDRGVMLLGNGTANTIIDGVGNTAIRVTGKYATIANLSVKGATNLSGTNRFGILVNESGGALNATGLRLYDNFHGIYFSTTKKWGSRVADSIIESNTNAGFGVNTATGLRIENCTINNNGGDGINLDTTSNILIYGNHIHNNTNHGIRWNVGGTGNGVHHNRIIDNGGDGIRTAYVSAGSFTYNEIRNHNTGFGGNRGIYTGARNSEFLHNNITGNGYGITIFGSCCSGTHGTENQVSHNYISENSYGIEIWSWAGSNNQLLSNTISESGRGITLGSGSFHTIENSTISGSSEYDFYITTGEHTVVNSTFSSIWISTSADLRERELFSLRILEEDGDLFVDFEIAVEDGAGTAYASPHWGGSDNLTDSSGSIRQLLLLVQHWNGSATPDVFATKVKYAFGVRAKAQSHLLNQTTALDIHVPEYWRKGLVRNANSGEDYWSLATAISDADPGDTLRVWQGTYPEIVSIEKSLVVTGNSTTGVLLKAIGDAYAIDIDADSVTIRNLTVLDGRGLYLDKLSNDVTLEWLVIHNSSINGIYAFQNDNLAFSNLTVTNSSEQGIVFYKTTSSVVSDCAVSNSGGSGITVDSADSVELHRITLTGNGGSGIRFDTSDSISVRDSIIRDNAQGSWEILSTNTDGLVLDNISLFGRELIQLDDNERAHLSNLTLEITQFLGMAIKLVESDSNTLRDVLVSTMADSGSGIILDDSSDNLLINCTVNDVQYEAFYFRNSANDNTLLDSTASGGQLARLKLSTASGTVVRNSTFSGAGDDSGIQLSSATGTTLDNITTKDNGADSGHSGLDTSASDDLLVKNSHFSNNAGRGAYIFNSDNVVIYSNQFDSNANGLVLWTVDNVRASHNSFEIGDGNAIELRYGSNSWIDNNTIEQYGNDASQYFGIGVFFSSGNRIHNNTVSDSEVTGILLGAESESNYVTENELTRIENSALHIIHDNNYLARNTLSETESTGITIEGDWNDIVDNVVTDGEASGIEVFGSNNQIAGNNISGNSDIPFRVPGHWNTFYGNTVDAADEDAVLVSGSNNQFTGNQLTNGDIGFLVTSDWNQFNTNILSFFNEACFDLSGDYITLQGNHCSAAAEGARLASVTGTLAWDNNWIGVETALYLSGSAGNQFTNESVSAASQALILMVSSDNEFSGSSLAGEIHLTSNSTANYLNSSALQGTINCDSTSQLFIADDITIEARNSDFDTPFEGVHLRLKADGQVIYVTSHFNGSDATTGEDGRIEPQMLVHTSYTGSSDPESTEFRLAYAYRLRQEATVFNTTESHLETIHIPDEWNYGLVQNLRTGEEYGLISDAVENANEGDELLVWPSLYEESITVDKRVTITGLGPGVRVQGGPEAAFNLGNDGTVLQNLSIGNSSFGINVYGVDIQLTNLTISDIEFVGIWTSSTSVVARLQMRDIQITNASEGLWLDGHDFNLERVFVSQNRHASSLNQYGSGHQITYSSFSDSATIYNGDLIELENVVFAMLGLSNQTNALLENVTSDYLSIEGGHDNLLRQSNIANHISLWGSSIGNRALGTSFSSIICEEGSTLLIEHRTVIELRTVEGAGSWLEIQVTEDSIGLQNQIVYSTSFFGGGDAASDEDGQLPELLIAGTIYNGSSVPVPAVTDVKVQFNGIQEFSFNLTVDSTKRIWLNLPPVPEIESVEPSPAIQGDLRSPVDSGTIAWWPLDEGSGTHVIDASGNGNNLTLGPTPSWVPGQSGSAVHFDGLDRHLAGPLIKPTEMTIELWFNTIDSGIGTLISDYYSGDSNRNHHFYLLNGEPRFEQTQGGVPLSLAAGFQFNDGLWHHVAVVRSADEVSLWVDGELLDSTPSSGADTSESNTWLGMSPDQSNPYAGLLDNIRVSNFARHPEDFLIGGGTVKFSGIGNDPDGLISNWTWISSEDGILGYDEFLEFAVDSLSLGSHSITLQVVDNNGSATQSSTGLSVKRRPGAVIVNPPSLVHEGDIVTLQGEATGGIPISSWEWWSDKAGLLGSDETIQISTLTNGTYNITLRLQASSGLWSENTTVAIYVNGRPRLSDPSITALLMVRGGVISFGAAGMDDADAGAELVFSAAYRRVGTSSWESAYISPSAWDAGRVEFSFSPDFDASLGSYLFQLQAQDSHGGLSGWLVLPLPVEVTNIPPQVSTTLVPDSVVSADGPMLEFSAVFSDTDGSVEQLQWVSSLDGVLSTNASFSMSPESFTAGNHTITLRVQDNDGTWSETSFTVEVQPVTMPDEEFFGIDRRNLLIVAAALLLGTLLLGGGLLLRSREPAVIATVADDAEEEQPQRLVESWLPPEGLEGYEQLVAEYMARRREAYLAAPNNEKELDYLHNNRERFAISSYFEVPVDPAHVISDWALPENLRGNVHVDAVRSEIIERVLTGPPDRNYVIIGEPGVGKTVLLFELFDRLMDRIPVGRISTTTLGKAHEKFGVRLFYDDIQENTELVQALTDRQISGVILSAREADWASLPAEFQAQFDRLTVPLFSGSEMKLLSRKMLGFSGLGYDAAAIESLVQFAEGSPIYVWSMIREMLHRGLRALTADYIQENAIRGMNNYVSLLLQRLLKEGEEYRPGGLHALTSLVFLAETMEERFCHDLFYDAAVERLSAHAQEQLNDPMDQGTFNRALAYLPGDGSVIKFPHDTWVDVILGHGDLNPFRTELRAIFRQFVDSGLFEKVKREVVPGVWETTASRYHRSPSRQKGSFLALADTLLHNFQVSELKELGVDIELIREVASTYSHLPAAASLVSRIQAAEPQQVTRIINIQDSVSPASGGHPPYRIEELYLIYNDGRLITGQSLKETAIDQDIMGSMLTAINDFVQDSFHAAGELGSINYGDNRIMIERGEQAVLAVVIYGEETRELRSQVANTLLQIEERFSRELAGWDGDVELLSGTREILTPLLDATRKVSREMIDEYLALQKVGLRASWEHVAGHVRVQMEVCNYDSQPLTEAHLKLERTASLLELVATQPETEQTGSGVRLGEIEPHDSRELVFWFEPRGAGSASLALRLDYRDSEGRNAGVTTTLFAGAEVFRKDDLPDGKALQKLLKGGKSARPPAAAAPAETVEVAAEEQVPVAEAEIVVETEVIVEPGPEPEPPAEAVAEPEPEDEKELEPEPELLDLGESGMDDLLGKLSELGPEAQPESGDKSSDDEYKKAGEESDVVNPASKKKKQKPGNDNDDGELGDIFAKLKELDD</sequence>
<dbReference type="Gene3D" id="2.60.40.10">
    <property type="entry name" value="Immunoglobulins"/>
    <property type="match status" value="1"/>
</dbReference>
<dbReference type="CDD" id="cd00110">
    <property type="entry name" value="LamG"/>
    <property type="match status" value="1"/>
</dbReference>
<evidence type="ECO:0000259" key="5">
    <source>
        <dbReference type="PROSITE" id="PS50025"/>
    </source>
</evidence>
<evidence type="ECO:0000256" key="4">
    <source>
        <dbReference type="SAM" id="MobiDB-lite"/>
    </source>
</evidence>